<organism evidence="1">
    <name type="scientific">bioreactor metagenome</name>
    <dbReference type="NCBI Taxonomy" id="1076179"/>
    <lineage>
        <taxon>unclassified sequences</taxon>
        <taxon>metagenomes</taxon>
        <taxon>ecological metagenomes</taxon>
    </lineage>
</organism>
<gene>
    <name evidence="1" type="ORF">SDC9_43796</name>
</gene>
<comment type="caution">
    <text evidence="1">The sequence shown here is derived from an EMBL/GenBank/DDBJ whole genome shotgun (WGS) entry which is preliminary data.</text>
</comment>
<protein>
    <submittedName>
        <fullName evidence="1">Uncharacterized protein</fullName>
    </submittedName>
</protein>
<evidence type="ECO:0000313" key="1">
    <source>
        <dbReference type="EMBL" id="MPL97604.1"/>
    </source>
</evidence>
<reference evidence="1" key="1">
    <citation type="submission" date="2019-08" db="EMBL/GenBank/DDBJ databases">
        <authorList>
            <person name="Kucharzyk K."/>
            <person name="Murdoch R.W."/>
            <person name="Higgins S."/>
            <person name="Loffler F."/>
        </authorList>
    </citation>
    <scope>NUCLEOTIDE SEQUENCE</scope>
</reference>
<dbReference type="EMBL" id="VSSQ01000564">
    <property type="protein sequence ID" value="MPL97604.1"/>
    <property type="molecule type" value="Genomic_DNA"/>
</dbReference>
<dbReference type="AlphaFoldDB" id="A0A644W1J3"/>
<proteinExistence type="predicted"/>
<name>A0A644W1J3_9ZZZZ</name>
<sequence>MGTIFFYGIQRCLQVSRIIQGIKNPKNVDAVFDGFADKTIHDIIRIMAVPDQILSPKQHLQLCMRSTLADLPQSFPRIFMQKTDSRIIGCPAPAFERVISGLIHFLHNREHVLRRHACRHQTLMRIAQNGLSKKHFLSFFQSDHIHSFLWCQRYRNFL</sequence>
<accession>A0A644W1J3</accession>